<gene>
    <name evidence="6" type="ORF">HCR76_11590</name>
</gene>
<dbReference type="SUPFAM" id="SSF53756">
    <property type="entry name" value="UDP-Glycosyltransferase/glycogen phosphorylase"/>
    <property type="match status" value="1"/>
</dbReference>
<evidence type="ECO:0000256" key="1">
    <source>
        <dbReference type="ARBA" id="ARBA00021292"/>
    </source>
</evidence>
<evidence type="ECO:0000313" key="7">
    <source>
        <dbReference type="Proteomes" id="UP000662814"/>
    </source>
</evidence>
<accession>A0ABX6YFA7</accession>
<organism evidence="6 7">
    <name type="scientific">Paramicrobacterium chengjingii</name>
    <dbReference type="NCBI Taxonomy" id="2769067"/>
    <lineage>
        <taxon>Bacteria</taxon>
        <taxon>Bacillati</taxon>
        <taxon>Actinomycetota</taxon>
        <taxon>Actinomycetes</taxon>
        <taxon>Micrococcales</taxon>
        <taxon>Microbacteriaceae</taxon>
        <taxon>Paramicrobacterium</taxon>
    </lineage>
</organism>
<dbReference type="InterPro" id="IPR001296">
    <property type="entry name" value="Glyco_trans_1"/>
</dbReference>
<dbReference type="InterPro" id="IPR028098">
    <property type="entry name" value="Glyco_trans_4-like_N"/>
</dbReference>
<sequence length="375" mass="41724">MGVISRRVLIWRWGWLGGSETFIRNQIANFNDWEAIPVGAVKIDSDVSSSGDRILYSASKLDSLRKRILQYFGLSSRLAEVIRETRPSIIHAHFAYDAARVSRAARKLGIPLVVTLHGSDVSTHPWGRGIRARSKRRRLKTMFNRASSVIAVSEFIKEYALRLGASEGKITIIPTGIPISDITSGDDNSIEWDVVYVGRLEETKGVQDLFYAVSQLERDIKIIVVGDGSYRKSLEMLAEELNLTVNFVGFQPPESVLHFICRSQVFCGPSRRPEGLSMVSIEAALCSLPVVSYDHGGVREVVENGVTGLLVPPFEVGALGDAIQRLLDDQELRKTMGSASRRLALEQFDVRLRSAEVEALYERVVRGQGARPREN</sequence>
<evidence type="ECO:0000259" key="4">
    <source>
        <dbReference type="Pfam" id="PF00534"/>
    </source>
</evidence>
<reference evidence="6 7" key="1">
    <citation type="submission" date="2020-12" db="EMBL/GenBank/DDBJ databases">
        <title>Microbacterium sp. HY060.</title>
        <authorList>
            <person name="Zhou J."/>
        </authorList>
    </citation>
    <scope>NUCLEOTIDE SEQUENCE [LARGE SCALE GENOMIC DNA]</scope>
    <source>
        <strain evidence="6 7">HY60</strain>
    </source>
</reference>
<keyword evidence="7" id="KW-1185">Reference proteome</keyword>
<feature type="domain" description="Glycosyl transferase family 1" evidence="4">
    <location>
        <begin position="191"/>
        <end position="342"/>
    </location>
</feature>
<name>A0ABX6YFA7_9MICO</name>
<protein>
    <recommendedName>
        <fullName evidence="1">D-inositol 3-phosphate glycosyltransferase</fullName>
    </recommendedName>
</protein>
<evidence type="ECO:0000259" key="5">
    <source>
        <dbReference type="Pfam" id="PF13439"/>
    </source>
</evidence>
<proteinExistence type="predicted"/>
<keyword evidence="3" id="KW-0808">Transferase</keyword>
<dbReference type="Proteomes" id="UP000662814">
    <property type="component" value="Chromosome"/>
</dbReference>
<dbReference type="Pfam" id="PF13439">
    <property type="entry name" value="Glyco_transf_4"/>
    <property type="match status" value="1"/>
</dbReference>
<evidence type="ECO:0000256" key="2">
    <source>
        <dbReference type="ARBA" id="ARBA00022676"/>
    </source>
</evidence>
<dbReference type="InterPro" id="IPR050194">
    <property type="entry name" value="Glycosyltransferase_grp1"/>
</dbReference>
<dbReference type="EMBL" id="CP061169">
    <property type="protein sequence ID" value="QPZ37476.1"/>
    <property type="molecule type" value="Genomic_DNA"/>
</dbReference>
<dbReference type="Gene3D" id="3.40.50.2000">
    <property type="entry name" value="Glycogen Phosphorylase B"/>
    <property type="match status" value="2"/>
</dbReference>
<feature type="domain" description="Glycosyltransferase subfamily 4-like N-terminal" evidence="5">
    <location>
        <begin position="58"/>
        <end position="179"/>
    </location>
</feature>
<dbReference type="PANTHER" id="PTHR45947:SF3">
    <property type="entry name" value="SULFOQUINOVOSYL TRANSFERASE SQD2"/>
    <property type="match status" value="1"/>
</dbReference>
<dbReference type="PANTHER" id="PTHR45947">
    <property type="entry name" value="SULFOQUINOVOSYL TRANSFERASE SQD2"/>
    <property type="match status" value="1"/>
</dbReference>
<evidence type="ECO:0000313" key="6">
    <source>
        <dbReference type="EMBL" id="QPZ37476.1"/>
    </source>
</evidence>
<evidence type="ECO:0000256" key="3">
    <source>
        <dbReference type="ARBA" id="ARBA00022679"/>
    </source>
</evidence>
<keyword evidence="2" id="KW-0328">Glycosyltransferase</keyword>
<dbReference type="RefSeq" id="WP_166990462.1">
    <property type="nucleotide sequence ID" value="NZ_CP061169.1"/>
</dbReference>
<dbReference type="Pfam" id="PF00534">
    <property type="entry name" value="Glycos_transf_1"/>
    <property type="match status" value="1"/>
</dbReference>